<dbReference type="AlphaFoldDB" id="A0A7W7FSB9"/>
<dbReference type="InterPro" id="IPR004401">
    <property type="entry name" value="YbaB/EbfC"/>
</dbReference>
<comment type="caution">
    <text evidence="2">The sequence shown here is derived from an EMBL/GenBank/DDBJ whole genome shotgun (WGS) entry which is preliminary data.</text>
</comment>
<evidence type="ECO:0000256" key="1">
    <source>
        <dbReference type="SAM" id="MobiDB-lite"/>
    </source>
</evidence>
<feature type="region of interest" description="Disordered" evidence="1">
    <location>
        <begin position="119"/>
        <end position="143"/>
    </location>
</feature>
<keyword evidence="2" id="KW-0238">DNA-binding</keyword>
<gene>
    <name evidence="2" type="ORF">HNR67_001888</name>
</gene>
<evidence type="ECO:0000313" key="2">
    <source>
        <dbReference type="EMBL" id="MBB4675770.1"/>
    </source>
</evidence>
<evidence type="ECO:0000313" key="3">
    <source>
        <dbReference type="Proteomes" id="UP000533598"/>
    </source>
</evidence>
<dbReference type="GO" id="GO:0003677">
    <property type="term" value="F:DNA binding"/>
    <property type="evidence" value="ECO:0007669"/>
    <property type="project" value="UniProtKB-KW"/>
</dbReference>
<sequence length="143" mass="15637">MPTDHKAQVAELIADYRRSRDQLGTVQRAFREVRETASSEDGLVTATVGPRGTLVDLRITENAYQRYRAAELAQVVLRVTEAAAALAAVSAERALAPLLPVDADPRAVLDGSGDLTEAELNLRPPRADEDFEQQNWLRAGGER</sequence>
<dbReference type="RefSeq" id="WP_185001693.1">
    <property type="nucleotide sequence ID" value="NZ_BAAAUI010000077.1"/>
</dbReference>
<dbReference type="SUPFAM" id="SSF82607">
    <property type="entry name" value="YbaB-like"/>
    <property type="match status" value="1"/>
</dbReference>
<protein>
    <submittedName>
        <fullName evidence="2">DNA-binding protein YbaB</fullName>
    </submittedName>
</protein>
<proteinExistence type="predicted"/>
<dbReference type="EMBL" id="JACHMH010000001">
    <property type="protein sequence ID" value="MBB4675770.1"/>
    <property type="molecule type" value="Genomic_DNA"/>
</dbReference>
<name>A0A7W7FSB9_9PSEU</name>
<dbReference type="Proteomes" id="UP000533598">
    <property type="component" value="Unassembled WGS sequence"/>
</dbReference>
<keyword evidence="3" id="KW-1185">Reference proteome</keyword>
<reference evidence="2 3" key="1">
    <citation type="submission" date="2020-08" db="EMBL/GenBank/DDBJ databases">
        <title>Sequencing the genomes of 1000 actinobacteria strains.</title>
        <authorList>
            <person name="Klenk H.-P."/>
        </authorList>
    </citation>
    <scope>NUCLEOTIDE SEQUENCE [LARGE SCALE GENOMIC DNA]</scope>
    <source>
        <strain evidence="2 3">DSM 44230</strain>
    </source>
</reference>
<accession>A0A7W7FSB9</accession>
<dbReference type="InterPro" id="IPR036894">
    <property type="entry name" value="YbaB-like_sf"/>
</dbReference>
<dbReference type="Gene3D" id="3.30.1310.10">
    <property type="entry name" value="Nucleoid-associated protein YbaB-like domain"/>
    <property type="match status" value="1"/>
</dbReference>
<organism evidence="2 3">
    <name type="scientific">Crossiella cryophila</name>
    <dbReference type="NCBI Taxonomy" id="43355"/>
    <lineage>
        <taxon>Bacteria</taxon>
        <taxon>Bacillati</taxon>
        <taxon>Actinomycetota</taxon>
        <taxon>Actinomycetes</taxon>
        <taxon>Pseudonocardiales</taxon>
        <taxon>Pseudonocardiaceae</taxon>
        <taxon>Crossiella</taxon>
    </lineage>
</organism>
<dbReference type="Pfam" id="PF02575">
    <property type="entry name" value="YbaB_DNA_bd"/>
    <property type="match status" value="1"/>
</dbReference>